<evidence type="ECO:0000313" key="2">
    <source>
        <dbReference type="EMBL" id="KAG8194710.1"/>
    </source>
</evidence>
<dbReference type="Pfam" id="PF07690">
    <property type="entry name" value="MFS_1"/>
    <property type="match status" value="1"/>
</dbReference>
<evidence type="ECO:0008006" key="4">
    <source>
        <dbReference type="Google" id="ProtNLM"/>
    </source>
</evidence>
<sequence length="545" mass="61398">MPRYFLLFWGLLETWVFSGSILGWSALHYMLKREGVYGHLCTDIVPYGTVNNSTSFVALIEDAILDDVEDTIPQSVEDPVSPSVQIRLAHEVGCVAQDKVLNLAYTIGIFCVGFSAFIWGFLIDRLGLRIIRLLLNALITVGTILLSVTTKDTSYLIFPALILMCLAGVPLRLANMQISNLFPNRRSTVITLYSGAFTASASIFIFTKYGYDAGLDWEWVCYVLVAFSFCMLPFTLFCLPVDRIVDDSEKHREKLFKKVGDIAVITTGKVGKFNAIPASPLTMKKAIEGLEPIPQIKALHQNGESVVELTLSEESLPFKTALTSFSYSFHQYWFSWLLLATLNYSGSLHLWMERISSDVHIVSMYTQIYGLCQVSSLLLAPIAGIVMDRTLNSASQEPDFDKRKLIKLRSGFWPMLFTTMAQATVQFCKFFENDVAVYISIAFTTILRSFHVAVATAYLRIRFPASHFNRLLGIMSTTAAIGSLLQFPLYVWESRSASDVFQVNLFNCITMMLCFVHPLHLLITPLQKYFIRKEREVILKSKTSS</sequence>
<comment type="caution">
    <text evidence="2">The sequence shown here is derived from an EMBL/GenBank/DDBJ whole genome shotgun (WGS) entry which is preliminary data.</text>
</comment>
<organism evidence="2 3">
    <name type="scientific">Oedothorax gibbosus</name>
    <dbReference type="NCBI Taxonomy" id="931172"/>
    <lineage>
        <taxon>Eukaryota</taxon>
        <taxon>Metazoa</taxon>
        <taxon>Ecdysozoa</taxon>
        <taxon>Arthropoda</taxon>
        <taxon>Chelicerata</taxon>
        <taxon>Arachnida</taxon>
        <taxon>Araneae</taxon>
        <taxon>Araneomorphae</taxon>
        <taxon>Entelegynae</taxon>
        <taxon>Araneoidea</taxon>
        <taxon>Linyphiidae</taxon>
        <taxon>Erigoninae</taxon>
        <taxon>Oedothorax</taxon>
    </lineage>
</organism>
<feature type="transmembrane region" description="Helical" evidence="1">
    <location>
        <begin position="187"/>
        <end position="207"/>
    </location>
</feature>
<dbReference type="Proteomes" id="UP000827092">
    <property type="component" value="Unassembled WGS sequence"/>
</dbReference>
<protein>
    <recommendedName>
        <fullName evidence="4">Solute carrier family 43 member 3</fullName>
    </recommendedName>
</protein>
<feature type="transmembrane region" description="Helical" evidence="1">
    <location>
        <begin position="437"/>
        <end position="459"/>
    </location>
</feature>
<gene>
    <name evidence="2" type="ORF">JTE90_028024</name>
</gene>
<evidence type="ECO:0000256" key="1">
    <source>
        <dbReference type="SAM" id="Phobius"/>
    </source>
</evidence>
<dbReference type="InterPro" id="IPR036259">
    <property type="entry name" value="MFS_trans_sf"/>
</dbReference>
<evidence type="ECO:0000313" key="3">
    <source>
        <dbReference type="Proteomes" id="UP000827092"/>
    </source>
</evidence>
<dbReference type="PANTHER" id="PTHR20765:SF1">
    <property type="entry name" value="EQUILIBRATIVE NUCLEOBASE TRANSPORTER 1"/>
    <property type="match status" value="1"/>
</dbReference>
<proteinExistence type="predicted"/>
<dbReference type="Gene3D" id="1.20.1250.20">
    <property type="entry name" value="MFS general substrate transporter like domains"/>
    <property type="match status" value="1"/>
</dbReference>
<feature type="transmembrane region" description="Helical" evidence="1">
    <location>
        <begin position="103"/>
        <end position="123"/>
    </location>
</feature>
<dbReference type="EMBL" id="JAFNEN010000100">
    <property type="protein sequence ID" value="KAG8194710.1"/>
    <property type="molecule type" value="Genomic_DNA"/>
</dbReference>
<feature type="transmembrane region" description="Helical" evidence="1">
    <location>
        <begin position="7"/>
        <end position="27"/>
    </location>
</feature>
<dbReference type="SUPFAM" id="SSF103473">
    <property type="entry name" value="MFS general substrate transporter"/>
    <property type="match status" value="1"/>
</dbReference>
<reference evidence="2 3" key="1">
    <citation type="journal article" date="2022" name="Nat. Ecol. Evol.">
        <title>A masculinizing supergene underlies an exaggerated male reproductive morph in a spider.</title>
        <authorList>
            <person name="Hendrickx F."/>
            <person name="De Corte Z."/>
            <person name="Sonet G."/>
            <person name="Van Belleghem S.M."/>
            <person name="Kostlbacher S."/>
            <person name="Vangestel C."/>
        </authorList>
    </citation>
    <scope>NUCLEOTIDE SEQUENCE [LARGE SCALE GENOMIC DNA]</scope>
    <source>
        <strain evidence="2">W744_W776</strain>
    </source>
</reference>
<keyword evidence="1" id="KW-0472">Membrane</keyword>
<feature type="transmembrane region" description="Helical" evidence="1">
    <location>
        <begin position="504"/>
        <end position="523"/>
    </location>
</feature>
<feature type="transmembrane region" description="Helical" evidence="1">
    <location>
        <begin position="408"/>
        <end position="425"/>
    </location>
</feature>
<dbReference type="PANTHER" id="PTHR20765">
    <property type="entry name" value="SOLUTE CARRIER FAMILY 43 MEMBER 3-RELATED"/>
    <property type="match status" value="1"/>
</dbReference>
<feature type="transmembrane region" description="Helical" evidence="1">
    <location>
        <begin position="155"/>
        <end position="175"/>
    </location>
</feature>
<feature type="transmembrane region" description="Helical" evidence="1">
    <location>
        <begin position="364"/>
        <end position="387"/>
    </location>
</feature>
<feature type="transmembrane region" description="Helical" evidence="1">
    <location>
        <begin position="332"/>
        <end position="352"/>
    </location>
</feature>
<feature type="transmembrane region" description="Helical" evidence="1">
    <location>
        <begin position="471"/>
        <end position="492"/>
    </location>
</feature>
<dbReference type="InterPro" id="IPR011701">
    <property type="entry name" value="MFS"/>
</dbReference>
<keyword evidence="3" id="KW-1185">Reference proteome</keyword>
<feature type="transmembrane region" description="Helical" evidence="1">
    <location>
        <begin position="219"/>
        <end position="241"/>
    </location>
</feature>
<feature type="transmembrane region" description="Helical" evidence="1">
    <location>
        <begin position="130"/>
        <end position="149"/>
    </location>
</feature>
<keyword evidence="1" id="KW-1133">Transmembrane helix</keyword>
<dbReference type="InterPro" id="IPR027197">
    <property type="entry name" value="SLC43A3"/>
</dbReference>
<dbReference type="GO" id="GO:0022857">
    <property type="term" value="F:transmembrane transporter activity"/>
    <property type="evidence" value="ECO:0007669"/>
    <property type="project" value="InterPro"/>
</dbReference>
<accession>A0AAV6VDK0</accession>
<name>A0AAV6VDK0_9ARAC</name>
<keyword evidence="1" id="KW-0812">Transmembrane</keyword>
<dbReference type="AlphaFoldDB" id="A0AAV6VDK0"/>